<dbReference type="EMBL" id="CAADRA010007562">
    <property type="protein sequence ID" value="VFU02073.1"/>
    <property type="molecule type" value="Genomic_DNA"/>
</dbReference>
<feature type="transmembrane region" description="Helical" evidence="1">
    <location>
        <begin position="685"/>
        <end position="706"/>
    </location>
</feature>
<keyword evidence="1" id="KW-1133">Transmembrane helix</keyword>
<name>A0A485LT71_9STRA</name>
<feature type="transmembrane region" description="Helical" evidence="1">
    <location>
        <begin position="879"/>
        <end position="896"/>
    </location>
</feature>
<feature type="transmembrane region" description="Helical" evidence="1">
    <location>
        <begin position="742"/>
        <end position="763"/>
    </location>
</feature>
<reference evidence="2" key="2">
    <citation type="submission" date="2019-06" db="EMBL/GenBank/DDBJ databases">
        <title>Genomics analysis of Aphanomyces spp. identifies a new class of oomycete effector associated with host adaptation.</title>
        <authorList>
            <person name="Gaulin E."/>
        </authorList>
    </citation>
    <scope>NUCLEOTIDE SEQUENCE</scope>
    <source>
        <strain evidence="2">CBS 578.67</strain>
    </source>
</reference>
<evidence type="ECO:0000313" key="4">
    <source>
        <dbReference type="Proteomes" id="UP000332933"/>
    </source>
</evidence>
<evidence type="ECO:0000313" key="3">
    <source>
        <dbReference type="EMBL" id="VFU02073.1"/>
    </source>
</evidence>
<feature type="transmembrane region" description="Helical" evidence="1">
    <location>
        <begin position="1469"/>
        <end position="1489"/>
    </location>
</feature>
<feature type="transmembrane region" description="Helical" evidence="1">
    <location>
        <begin position="1551"/>
        <end position="1573"/>
    </location>
</feature>
<accession>A0A485LT71</accession>
<dbReference type="EMBL" id="VJMH01007536">
    <property type="protein sequence ID" value="KAF0682437.1"/>
    <property type="molecule type" value="Genomic_DNA"/>
</dbReference>
<gene>
    <name evidence="3" type="primary">Aste57867_25450</name>
    <name evidence="2" type="ORF">As57867_025371</name>
    <name evidence="3" type="ORF">ASTE57867_25450</name>
</gene>
<proteinExistence type="predicted"/>
<keyword evidence="1" id="KW-0472">Membrane</keyword>
<reference evidence="3 4" key="1">
    <citation type="submission" date="2019-03" db="EMBL/GenBank/DDBJ databases">
        <authorList>
            <person name="Gaulin E."/>
            <person name="Dumas B."/>
        </authorList>
    </citation>
    <scope>NUCLEOTIDE SEQUENCE [LARGE SCALE GENOMIC DNA]</scope>
    <source>
        <strain evidence="3">CBS 568.67</strain>
    </source>
</reference>
<feature type="transmembrane region" description="Helical" evidence="1">
    <location>
        <begin position="654"/>
        <end position="673"/>
    </location>
</feature>
<feature type="transmembrane region" description="Helical" evidence="1">
    <location>
        <begin position="1510"/>
        <end position="1531"/>
    </location>
</feature>
<feature type="transmembrane region" description="Helical" evidence="1">
    <location>
        <begin position="607"/>
        <end position="634"/>
    </location>
</feature>
<keyword evidence="4" id="KW-1185">Reference proteome</keyword>
<evidence type="ECO:0000256" key="1">
    <source>
        <dbReference type="SAM" id="Phobius"/>
    </source>
</evidence>
<dbReference type="OrthoDB" id="78891at2759"/>
<organism evidence="3 4">
    <name type="scientific">Aphanomyces stellatus</name>
    <dbReference type="NCBI Taxonomy" id="120398"/>
    <lineage>
        <taxon>Eukaryota</taxon>
        <taxon>Sar</taxon>
        <taxon>Stramenopiles</taxon>
        <taxon>Oomycota</taxon>
        <taxon>Saprolegniomycetes</taxon>
        <taxon>Saprolegniales</taxon>
        <taxon>Verrucalvaceae</taxon>
        <taxon>Aphanomyces</taxon>
    </lineage>
</organism>
<evidence type="ECO:0000313" key="2">
    <source>
        <dbReference type="EMBL" id="KAF0682437.1"/>
    </source>
</evidence>
<keyword evidence="1" id="KW-0812">Transmembrane</keyword>
<dbReference type="Proteomes" id="UP000332933">
    <property type="component" value="Unassembled WGS sequence"/>
</dbReference>
<feature type="transmembrane region" description="Helical" evidence="1">
    <location>
        <begin position="569"/>
        <end position="595"/>
    </location>
</feature>
<sequence>MTAKYMTILHAYVQNDYFWTNFNASGAQTFVSDVFNSQLWNTTSGARDLSLFSIDVATEKDYSQPQTIFTIQATDARRIIMEQLNILPVAIMGLRNQTIIQSAESLTCYCWLDFRREWEVAHTAARQARCRTRYANNGAVYMESMLRNVDWTAWYAKWGLKFEIAYGNALEESAGGMAWINQTSTARYGVTVDSEVEYWTACNISQYIIPWHNANIGGFDNYVVVQTALRSYSIAVNHIQSAWIGHWTSVTASIGVWNDLGYAVDVNASLVRNATNSFTKLESSLNPEMWTGGYPSTPWSILFHDEIGPFASVDLIYVLPPTSIIQLYQSTCLAFLQDLQTNSQLNQVYQDTANTATFDMVPPTWIGPNVMYFGGNPLCYSGDAQAYVQQSFGFDDACTEPYSPLTVVSQTKTIVLALLLQSSANFNLSHTETRLTAICALNQIMKQPCHLSIQRAALLLDLWQATFATSTLAPSISRATHDVLDLNISLMQYANLNSTPVVLLQPILDVRDPNWSFYGWLLLLDWLQGMREVVSFEGDANTLVLISKQYATESYDADPLEIPNRLSNVVWLLILYMCIVSAFVTTLAFICGLVFPDGVCDQNLFFLNPVVGIVWIGRPLLMLRGLTAMCLLSSGNVHLLRENSFTHFISTRKTFLDSIIVSGETLWLTYAINDILSVITQRFSFYCAILSSTLVWIVSLVLELVASFEPMANFDRTCLSSNMDMRISCMSGVIQVGSSHRLALLCVVQCICIGLSYGVARIITKSPNVLSKAPVVIPAVSSSYLTRVNGSSKMYFDARSSVLCGLITFHTVRSKYTFSVVLWVLVSVNDKIDVFRKPTLRLESSMLTSVAPTYNHIRGELNRISVENSTKKLRAIGSMLYLLCSAISSALFFYVVQDQLSNDFLWSGFNSTGMLPFVLDGYNKNMMYHSQSAQYDMSGTSLMAFYNKSSATVSSSRLYSSVMQFEQISLIAVINGLRASDACQLPWMSTQYCWVDFNLKWEMANSIQRQRRCQDMTTNGALYVESILRNSHLERLYSCWGDVIEIGIFNELRQSSTGRGWLANITTKLSPADEVGYWIFKNITQFVTQWQNYKLIGVIETVAFQNALGMTYPVTMKSSTGTFQFSLQTSMKMYWGWGSDMWVISQNDTLWGHRSLIRSSANFAFVNATLETAMIQNSSLPTPLEAGLVLVRNFFGPFGSVDLIHIPWPSSLMLLYNEFTDAYTKALHANASAQAPVQGAAQSLQQIPTKWMQLYSTIRGGNILCPTTPALPSLYGMLALFRLDLTCGSMVAEVITLSIPKSVLALSAWEATRVCPNSPCPSVPLACKQATGTPSACKKGFSAAQGWVSLYLSQETLENLQPLARQVHADVALLNISVVQYVQVNESAPVELLHYPVFTSGDASFDLMSWVMLIEWITWTREAVSIQGDVSELNVLSSVMDSTFNTPNALEIPNNVSYYSQLCIQYTTAMGFLVTFIALVYVIASRFHVEGLNMLEVNRVGGIVWIGRPLLVLRSAIAILFLATGSVQLQIDGYFSVIVTPKASGVRSLSTVLAGSETCWLVIVLTDLFMVVTKNHTNKYSLKSSIIVTLASIIMSWARPVTPQFIVSRTCDSSQVDFQLICHAGVVQIGSYERTLQLVVMTSTTVCLCFAWEYWRDPSLKLPSHRVSLFLPAGAHYLYHKRPWIFNNTLYLDKASAFLCGLVSVKYRRVVYVLDIKTWRTHTILIDSDFDSRLLSAHVYDQTRINYALPMVE</sequence>
<protein>
    <submittedName>
        <fullName evidence="3">Aste57867_25450 protein</fullName>
    </submittedName>
</protein>